<accession>A0A6N7IR51</accession>
<feature type="coiled-coil region" evidence="2">
    <location>
        <begin position="60"/>
        <end position="115"/>
    </location>
</feature>
<dbReference type="SMART" id="SM00422">
    <property type="entry name" value="HTH_MERR"/>
    <property type="match status" value="1"/>
</dbReference>
<organism evidence="4 5">
    <name type="scientific">Desulfofundulus thermobenzoicus</name>
    <dbReference type="NCBI Taxonomy" id="29376"/>
    <lineage>
        <taxon>Bacteria</taxon>
        <taxon>Bacillati</taxon>
        <taxon>Bacillota</taxon>
        <taxon>Clostridia</taxon>
        <taxon>Eubacteriales</taxon>
        <taxon>Peptococcaceae</taxon>
        <taxon>Desulfofundulus</taxon>
    </lineage>
</organism>
<dbReference type="PANTHER" id="PTHR30204:SF95">
    <property type="entry name" value="HTH-TYPE TRANSCRIPTIONAL REGULATOR CUER"/>
    <property type="match status" value="1"/>
</dbReference>
<dbReference type="GO" id="GO:0003677">
    <property type="term" value="F:DNA binding"/>
    <property type="evidence" value="ECO:0007669"/>
    <property type="project" value="UniProtKB-KW"/>
</dbReference>
<reference evidence="4 5" key="1">
    <citation type="submission" date="2019-10" db="EMBL/GenBank/DDBJ databases">
        <title>Comparative genomics of sulfur disproportionating microorganisms.</title>
        <authorList>
            <person name="Ward L.M."/>
            <person name="Bertran E."/>
            <person name="Johnston D."/>
        </authorList>
    </citation>
    <scope>NUCLEOTIDE SEQUENCE [LARGE SCALE GENOMIC DNA]</scope>
    <source>
        <strain evidence="4 5">DSM 14055</strain>
    </source>
</reference>
<gene>
    <name evidence="4" type="ORF">GFC01_09985</name>
</gene>
<sequence length="154" mass="17809">MPFGELKLYKIGEIAKLAGVSRRTIDYYTNLGLLKPVRSETNYRYYSQETLYRLKVIEDMKRQRFTLEEIKEQMDLLDDRLFAMGREREGGMPGAGFLKVQLKELENQLDQLHSMVANPDISGQGALTLRQVLIRNLALIQALLLYVNEIMPLL</sequence>
<dbReference type="InterPro" id="IPR009061">
    <property type="entry name" value="DNA-bd_dom_put_sf"/>
</dbReference>
<dbReference type="Gene3D" id="1.10.1660.10">
    <property type="match status" value="1"/>
</dbReference>
<dbReference type="Proteomes" id="UP000441717">
    <property type="component" value="Unassembled WGS sequence"/>
</dbReference>
<evidence type="ECO:0000259" key="3">
    <source>
        <dbReference type="PROSITE" id="PS50937"/>
    </source>
</evidence>
<feature type="domain" description="HTH merR-type" evidence="3">
    <location>
        <begin position="8"/>
        <end position="76"/>
    </location>
</feature>
<keyword evidence="2" id="KW-0175">Coiled coil</keyword>
<name>A0A6N7IR51_9FIRM</name>
<dbReference type="PROSITE" id="PS50937">
    <property type="entry name" value="HTH_MERR_2"/>
    <property type="match status" value="1"/>
</dbReference>
<keyword evidence="5" id="KW-1185">Reference proteome</keyword>
<dbReference type="EMBL" id="WHYR01000025">
    <property type="protein sequence ID" value="MQL52585.1"/>
    <property type="molecule type" value="Genomic_DNA"/>
</dbReference>
<evidence type="ECO:0000256" key="1">
    <source>
        <dbReference type="ARBA" id="ARBA00023125"/>
    </source>
</evidence>
<dbReference type="Pfam" id="PF13411">
    <property type="entry name" value="MerR_1"/>
    <property type="match status" value="1"/>
</dbReference>
<dbReference type="SUPFAM" id="SSF46955">
    <property type="entry name" value="Putative DNA-binding domain"/>
    <property type="match status" value="1"/>
</dbReference>
<dbReference type="PANTHER" id="PTHR30204">
    <property type="entry name" value="REDOX-CYCLING DRUG-SENSING TRANSCRIPTIONAL ACTIVATOR SOXR"/>
    <property type="match status" value="1"/>
</dbReference>
<comment type="caution">
    <text evidence="4">The sequence shown here is derived from an EMBL/GenBank/DDBJ whole genome shotgun (WGS) entry which is preliminary data.</text>
</comment>
<dbReference type="AlphaFoldDB" id="A0A6N7IR51"/>
<evidence type="ECO:0000313" key="5">
    <source>
        <dbReference type="Proteomes" id="UP000441717"/>
    </source>
</evidence>
<protein>
    <submittedName>
        <fullName evidence="4">MerR family transcriptional regulator</fullName>
    </submittedName>
</protein>
<proteinExistence type="predicted"/>
<evidence type="ECO:0000256" key="2">
    <source>
        <dbReference type="SAM" id="Coils"/>
    </source>
</evidence>
<dbReference type="PRINTS" id="PR00040">
    <property type="entry name" value="HTHMERR"/>
</dbReference>
<evidence type="ECO:0000313" key="4">
    <source>
        <dbReference type="EMBL" id="MQL52585.1"/>
    </source>
</evidence>
<dbReference type="GO" id="GO:0003700">
    <property type="term" value="F:DNA-binding transcription factor activity"/>
    <property type="evidence" value="ECO:0007669"/>
    <property type="project" value="InterPro"/>
</dbReference>
<dbReference type="InterPro" id="IPR047057">
    <property type="entry name" value="MerR_fam"/>
</dbReference>
<dbReference type="InterPro" id="IPR000551">
    <property type="entry name" value="MerR-type_HTH_dom"/>
</dbReference>
<keyword evidence="1" id="KW-0238">DNA-binding</keyword>